<evidence type="ECO:0000313" key="2">
    <source>
        <dbReference type="EMBL" id="EFO14353.2"/>
    </source>
</evidence>
<gene>
    <name evidence="2" type="ORF">LOAG_14169</name>
</gene>
<sequence>MTDWLSPKHSIIYLGMCPVIGEVPCFRENKTGGDKFGDSELPAGTPRRRTKQRQSLEMASTEWGWARGLIQGLARLRQQ</sequence>
<dbReference type="EMBL" id="JH713028">
    <property type="protein sequence ID" value="EFO14353.2"/>
    <property type="molecule type" value="Genomic_DNA"/>
</dbReference>
<name>A0A1S0TIP4_LOALO</name>
<accession>A0A1S0TIP4</accession>
<evidence type="ECO:0000256" key="1">
    <source>
        <dbReference type="SAM" id="MobiDB-lite"/>
    </source>
</evidence>
<reference evidence="2" key="1">
    <citation type="submission" date="2012-04" db="EMBL/GenBank/DDBJ databases">
        <title>The Genome Sequence of Loa loa.</title>
        <authorList>
            <consortium name="The Broad Institute Genome Sequencing Platform"/>
            <consortium name="Broad Institute Genome Sequencing Center for Infectious Disease"/>
            <person name="Nutman T.B."/>
            <person name="Fink D.L."/>
            <person name="Russ C."/>
            <person name="Young S."/>
            <person name="Zeng Q."/>
            <person name="Gargeya S."/>
            <person name="Alvarado L."/>
            <person name="Berlin A."/>
            <person name="Chapman S.B."/>
            <person name="Chen Z."/>
            <person name="Freedman E."/>
            <person name="Gellesch M."/>
            <person name="Goldberg J."/>
            <person name="Griggs A."/>
            <person name="Gujja S."/>
            <person name="Heilman E.R."/>
            <person name="Heiman D."/>
            <person name="Howarth C."/>
            <person name="Mehta T."/>
            <person name="Neiman D."/>
            <person name="Pearson M."/>
            <person name="Roberts A."/>
            <person name="Saif S."/>
            <person name="Shea T."/>
            <person name="Shenoy N."/>
            <person name="Sisk P."/>
            <person name="Stolte C."/>
            <person name="Sykes S."/>
            <person name="White J."/>
            <person name="Yandava C."/>
            <person name="Haas B."/>
            <person name="Henn M.R."/>
            <person name="Nusbaum C."/>
            <person name="Birren B."/>
        </authorList>
    </citation>
    <scope>NUCLEOTIDE SEQUENCE [LARGE SCALE GENOMIC DNA]</scope>
</reference>
<protein>
    <submittedName>
        <fullName evidence="2">Uncharacterized protein</fullName>
    </submittedName>
</protein>
<dbReference type="KEGG" id="loa:LOAG_14169"/>
<dbReference type="InParanoid" id="A0A1S0TIP4"/>
<dbReference type="GeneID" id="9951647"/>
<dbReference type="RefSeq" id="XP_003149716.2">
    <property type="nucleotide sequence ID" value="XM_003149668.2"/>
</dbReference>
<organism evidence="2">
    <name type="scientific">Loa loa</name>
    <name type="common">Eye worm</name>
    <name type="synonym">Filaria loa</name>
    <dbReference type="NCBI Taxonomy" id="7209"/>
    <lineage>
        <taxon>Eukaryota</taxon>
        <taxon>Metazoa</taxon>
        <taxon>Ecdysozoa</taxon>
        <taxon>Nematoda</taxon>
        <taxon>Chromadorea</taxon>
        <taxon>Rhabditida</taxon>
        <taxon>Spirurina</taxon>
        <taxon>Spiruromorpha</taxon>
        <taxon>Filarioidea</taxon>
        <taxon>Onchocercidae</taxon>
        <taxon>Loa</taxon>
    </lineage>
</organism>
<dbReference type="CTD" id="9951647"/>
<feature type="region of interest" description="Disordered" evidence="1">
    <location>
        <begin position="31"/>
        <end position="56"/>
    </location>
</feature>
<proteinExistence type="predicted"/>
<feature type="non-terminal residue" evidence="2">
    <location>
        <position position="79"/>
    </location>
</feature>
<dbReference type="AlphaFoldDB" id="A0A1S0TIP4"/>